<dbReference type="PANTHER" id="PTHR43094">
    <property type="entry name" value="AMINOTRANSFERASE"/>
    <property type="match status" value="1"/>
</dbReference>
<sequence length="456" mass="49740">MSTDHTAALAADRAHHIHPFSYPGEVRAGRFRRVVERAEGVYQIDTSGRRYIDAVSGLGCVNIGYGREEMAEAAAEAMRTLSFHPTFWECTNPYSARLVEQLQRLTPDNMQHFLFANSGSEANDTAIKLVRWYWRLQGRPGKTHVISRDMAYHGMNLLTASLTGLAPCHPQFGLPLPGVSHVCAPWSWVEGTAGDDQDFGRRAADALEAEILRLGADNVGAFIGEPMQATGGVVTPPASYWPAIRRICDRHDVLLIADEVVTGFGRTGAWFGQETFGFNADITVMAKGMTSAYFPVSAVALNARIGEALLNDPGELYHGYTCSGHPVGAAVACMNMQILEQEQLVERVRDTLAPAFWRHLHALEDHPLVGEVRGMGLGAGIQLTADKVSRAFFPEDSDVDAQVTGHCYERGVIVRDLGADTVGVMPPFVTSEAQLDEIFDAVRYGLDLTLAGLNRA</sequence>
<dbReference type="Gene3D" id="3.40.640.10">
    <property type="entry name" value="Type I PLP-dependent aspartate aminotransferase-like (Major domain)"/>
    <property type="match status" value="1"/>
</dbReference>
<accession>A0A2N5Y5H0</accession>
<dbReference type="CDD" id="cd00610">
    <property type="entry name" value="OAT_like"/>
    <property type="match status" value="1"/>
</dbReference>
<keyword evidence="5 6" id="KW-0663">Pyridoxal phosphate</keyword>
<gene>
    <name evidence="7" type="ORF">CWI75_04705</name>
</gene>
<evidence type="ECO:0000256" key="1">
    <source>
        <dbReference type="ARBA" id="ARBA00001933"/>
    </source>
</evidence>
<dbReference type="Pfam" id="PF00202">
    <property type="entry name" value="Aminotran_3"/>
    <property type="match status" value="1"/>
</dbReference>
<dbReference type="InterPro" id="IPR049704">
    <property type="entry name" value="Aminotrans_3_PPA_site"/>
</dbReference>
<dbReference type="FunFam" id="3.40.640.10:FF:000014">
    <property type="entry name" value="Adenosylmethionine-8-amino-7-oxononanoate aminotransferase, probable"/>
    <property type="match status" value="1"/>
</dbReference>
<dbReference type="AlphaFoldDB" id="A0A2N5Y5H0"/>
<keyword evidence="3 7" id="KW-0032">Aminotransferase</keyword>
<dbReference type="InterPro" id="IPR015422">
    <property type="entry name" value="PyrdxlP-dep_Trfase_small"/>
</dbReference>
<keyword evidence="4 7" id="KW-0808">Transferase</keyword>
<dbReference type="SUPFAM" id="SSF53383">
    <property type="entry name" value="PLP-dependent transferases"/>
    <property type="match status" value="1"/>
</dbReference>
<dbReference type="GO" id="GO:0030170">
    <property type="term" value="F:pyridoxal phosphate binding"/>
    <property type="evidence" value="ECO:0007669"/>
    <property type="project" value="InterPro"/>
</dbReference>
<proteinExistence type="inferred from homology"/>
<dbReference type="PANTHER" id="PTHR43094:SF1">
    <property type="entry name" value="AMINOTRANSFERASE CLASS-III"/>
    <property type="match status" value="1"/>
</dbReference>
<dbReference type="RefSeq" id="WP_101520335.1">
    <property type="nucleotide sequence ID" value="NZ_PKLZ01000002.1"/>
</dbReference>
<comment type="similarity">
    <text evidence="2 6">Belongs to the class-III pyridoxal-phosphate-dependent aminotransferase family.</text>
</comment>
<name>A0A2N5Y5H0_9GAMM</name>
<dbReference type="InterPro" id="IPR005814">
    <property type="entry name" value="Aminotrans_3"/>
</dbReference>
<evidence type="ECO:0000256" key="3">
    <source>
        <dbReference type="ARBA" id="ARBA00022576"/>
    </source>
</evidence>
<reference evidence="8" key="1">
    <citation type="submission" date="2017-11" db="EMBL/GenBank/DDBJ databases">
        <title>The draft genome sequence of Chromatocurvus sp. F02.</title>
        <authorList>
            <person name="Du Z.-J."/>
            <person name="Chang Y.-Q."/>
        </authorList>
    </citation>
    <scope>NUCLEOTIDE SEQUENCE [LARGE SCALE GENOMIC DNA]</scope>
    <source>
        <strain evidence="8">F02</strain>
    </source>
</reference>
<evidence type="ECO:0000313" key="7">
    <source>
        <dbReference type="EMBL" id="PLW83654.1"/>
    </source>
</evidence>
<evidence type="ECO:0000256" key="5">
    <source>
        <dbReference type="ARBA" id="ARBA00022898"/>
    </source>
</evidence>
<dbReference type="Gene3D" id="3.90.1150.10">
    <property type="entry name" value="Aspartate Aminotransferase, domain 1"/>
    <property type="match status" value="1"/>
</dbReference>
<evidence type="ECO:0000256" key="4">
    <source>
        <dbReference type="ARBA" id="ARBA00022679"/>
    </source>
</evidence>
<dbReference type="OrthoDB" id="9801052at2"/>
<dbReference type="GO" id="GO:0008483">
    <property type="term" value="F:transaminase activity"/>
    <property type="evidence" value="ECO:0007669"/>
    <property type="project" value="UniProtKB-KW"/>
</dbReference>
<evidence type="ECO:0000313" key="8">
    <source>
        <dbReference type="Proteomes" id="UP000234845"/>
    </source>
</evidence>
<dbReference type="NCBIfam" id="NF005682">
    <property type="entry name" value="PRK07480.1"/>
    <property type="match status" value="1"/>
</dbReference>
<dbReference type="InterPro" id="IPR015424">
    <property type="entry name" value="PyrdxlP-dep_Trfase"/>
</dbReference>
<dbReference type="PROSITE" id="PS00600">
    <property type="entry name" value="AA_TRANSFER_CLASS_3"/>
    <property type="match status" value="1"/>
</dbReference>
<protein>
    <submittedName>
        <fullName evidence="7">Aspartate aminotransferase family protein</fullName>
    </submittedName>
</protein>
<dbReference type="InterPro" id="IPR015421">
    <property type="entry name" value="PyrdxlP-dep_Trfase_major"/>
</dbReference>
<dbReference type="PIRSF" id="PIRSF000521">
    <property type="entry name" value="Transaminase_4ab_Lys_Orn"/>
    <property type="match status" value="1"/>
</dbReference>
<evidence type="ECO:0000256" key="6">
    <source>
        <dbReference type="RuleBase" id="RU003560"/>
    </source>
</evidence>
<keyword evidence="8" id="KW-1185">Reference proteome</keyword>
<comment type="cofactor">
    <cofactor evidence="1">
        <name>pyridoxal 5'-phosphate</name>
        <dbReference type="ChEBI" id="CHEBI:597326"/>
    </cofactor>
</comment>
<organism evidence="7 8">
    <name type="scientific">Kineobactrum sediminis</name>
    <dbReference type="NCBI Taxonomy" id="1905677"/>
    <lineage>
        <taxon>Bacteria</taxon>
        <taxon>Pseudomonadati</taxon>
        <taxon>Pseudomonadota</taxon>
        <taxon>Gammaproteobacteria</taxon>
        <taxon>Cellvibrionales</taxon>
        <taxon>Halieaceae</taxon>
        <taxon>Kineobactrum</taxon>
    </lineage>
</organism>
<dbReference type="Proteomes" id="UP000234845">
    <property type="component" value="Unassembled WGS sequence"/>
</dbReference>
<dbReference type="EMBL" id="PKLZ01000002">
    <property type="protein sequence ID" value="PLW83654.1"/>
    <property type="molecule type" value="Genomic_DNA"/>
</dbReference>
<comment type="caution">
    <text evidence="7">The sequence shown here is derived from an EMBL/GenBank/DDBJ whole genome shotgun (WGS) entry which is preliminary data.</text>
</comment>
<evidence type="ECO:0000256" key="2">
    <source>
        <dbReference type="ARBA" id="ARBA00008954"/>
    </source>
</evidence>